<dbReference type="InterPro" id="IPR045028">
    <property type="entry name" value="DinG/Rad3-like"/>
</dbReference>
<dbReference type="PANTHER" id="PTHR11472">
    <property type="entry name" value="DNA REPAIR DEAD HELICASE RAD3/XP-D SUBFAMILY MEMBER"/>
    <property type="match status" value="1"/>
</dbReference>
<dbReference type="SMART" id="SM00488">
    <property type="entry name" value="DEXDc2"/>
    <property type="match status" value="1"/>
</dbReference>
<keyword evidence="7" id="KW-0234">DNA repair</keyword>
<dbReference type="EC" id="5.6.2.3" evidence="9"/>
<evidence type="ECO:0000259" key="11">
    <source>
        <dbReference type="PROSITE" id="PS51193"/>
    </source>
</evidence>
<proteinExistence type="inferred from homology"/>
<evidence type="ECO:0000256" key="7">
    <source>
        <dbReference type="ARBA" id="ARBA00023204"/>
    </source>
</evidence>
<dbReference type="InterPro" id="IPR014001">
    <property type="entry name" value="Helicase_ATP-bd"/>
</dbReference>
<dbReference type="SMART" id="SM00487">
    <property type="entry name" value="DEXDc"/>
    <property type="match status" value="1"/>
</dbReference>
<dbReference type="Pfam" id="PF00270">
    <property type="entry name" value="DEAD"/>
    <property type="match status" value="1"/>
</dbReference>
<reference evidence="13" key="1">
    <citation type="submission" date="2023-03" db="EMBL/GenBank/DDBJ databases">
        <authorList>
            <person name="Cremers G."/>
            <person name="Picone N."/>
        </authorList>
    </citation>
    <scope>NUCLEOTIDE SEQUENCE</scope>
    <source>
        <strain evidence="13">Sample_alias</strain>
    </source>
</reference>
<dbReference type="InterPro" id="IPR006554">
    <property type="entry name" value="Helicase-like_DEXD_c2"/>
</dbReference>
<keyword evidence="5" id="KW-0378">Hydrolase</keyword>
<evidence type="ECO:0000256" key="6">
    <source>
        <dbReference type="ARBA" id="ARBA00022840"/>
    </source>
</evidence>
<evidence type="ECO:0000256" key="9">
    <source>
        <dbReference type="ARBA" id="ARBA00044969"/>
    </source>
</evidence>
<evidence type="ECO:0000256" key="4">
    <source>
        <dbReference type="ARBA" id="ARBA00022763"/>
    </source>
</evidence>
<keyword evidence="3" id="KW-0547">Nucleotide-binding</keyword>
<sequence length="694" mass="78979">MVVGLYRITQTFFRGKKNEENRIVSIESRNGFLNGRLENPEAKETSLDPSFYFSPSGPLAQAAHFEYRPQQKQMAEAIYKSLQKRKHLIVEAPTGTGKSLAYLLAALCYCQKNAQRGVISTHTLNLQDQLLHKDIPLLKKIFPKEFSVVLLKGRQNYICPKRLEKVLKHATDLFPSFEMTEIMRIYDWSVRTQTGDIEELHPLPSFNLWSQICSEPGICHPRNCANNPRCFYHLFREQSAHSDLTIVNHALYFSLLGRTTDSQLQKEEGLPFGENFVIFDEAHTIEKIASNQLGFSTSKFRLQNLLFRLFNPITHKGLLLFLKDSNFVPMVHKAYQEVGSLFKSIAENLVKLSIQEHRILEPIPLPNALPETLNTIVEKLSHAVANLPDKEIKEEITNCIEKITLESNAIINFFEMRIPDHVYWIELEEPNPESNVQLLATPLDVGPLLQSFLYEKEVSVIMTSATLKVANSFSFFQNRVGLFSQTLSLESPFDYGRQMKILIPKDMPDPSSSFYEAALAFWIERLVKQTAGSALVLFTNRKTLANMVEALSSKFAELGFPLYVQDGKTSRHKLLKLFKEAKHSILFGMDSFWQGIDVPGDSLKNVIITKLPFSSPDHPQVQAKCEKLEKQGLNAFVHYSLPEAVLKFRQGIGRLIRSKEDKGIVAVLDSRILSKSYGKIFLNSIPNTPIEIIE</sequence>
<evidence type="ECO:0000256" key="8">
    <source>
        <dbReference type="ARBA" id="ARBA00038058"/>
    </source>
</evidence>
<dbReference type="InterPro" id="IPR014013">
    <property type="entry name" value="Helic_SF1/SF2_ATP-bd_DinG/Rad3"/>
</dbReference>
<dbReference type="PROSITE" id="PS51193">
    <property type="entry name" value="HELICASE_ATP_BIND_2"/>
    <property type="match status" value="1"/>
</dbReference>
<protein>
    <recommendedName>
        <fullName evidence="9">DNA 5'-3' helicase</fullName>
        <ecNumber evidence="9">5.6.2.3</ecNumber>
    </recommendedName>
</protein>
<feature type="domain" description="Helicase C-terminal" evidence="12">
    <location>
        <begin position="522"/>
        <end position="694"/>
    </location>
</feature>
<dbReference type="InterPro" id="IPR027417">
    <property type="entry name" value="P-loop_NTPase"/>
</dbReference>
<name>A0ABM9IFK6_9BACT</name>
<dbReference type="Gene3D" id="3.40.50.300">
    <property type="entry name" value="P-loop containing nucleotide triphosphate hydrolases"/>
    <property type="match status" value="2"/>
</dbReference>
<evidence type="ECO:0000256" key="5">
    <source>
        <dbReference type="ARBA" id="ARBA00022801"/>
    </source>
</evidence>
<keyword evidence="13" id="KW-0347">Helicase</keyword>
<evidence type="ECO:0000256" key="1">
    <source>
        <dbReference type="ARBA" id="ARBA00001966"/>
    </source>
</evidence>
<dbReference type="InterPro" id="IPR001650">
    <property type="entry name" value="Helicase_C-like"/>
</dbReference>
<dbReference type="InterPro" id="IPR011545">
    <property type="entry name" value="DEAD/DEAH_box_helicase_dom"/>
</dbReference>
<evidence type="ECO:0000256" key="2">
    <source>
        <dbReference type="ARBA" id="ARBA00022485"/>
    </source>
</evidence>
<dbReference type="SUPFAM" id="SSF52540">
    <property type="entry name" value="P-loop containing nucleoside triphosphate hydrolases"/>
    <property type="match status" value="1"/>
</dbReference>
<evidence type="ECO:0000256" key="10">
    <source>
        <dbReference type="ARBA" id="ARBA00048954"/>
    </source>
</evidence>
<evidence type="ECO:0000256" key="3">
    <source>
        <dbReference type="ARBA" id="ARBA00022741"/>
    </source>
</evidence>
<dbReference type="RefSeq" id="WP_009059572.1">
    <property type="nucleotide sequence ID" value="NZ_LXNL01000018.1"/>
</dbReference>
<dbReference type="Proteomes" id="UP001161497">
    <property type="component" value="Chromosome"/>
</dbReference>
<comment type="similarity">
    <text evidence="8">Belongs to the helicase family. DinG subfamily.</text>
</comment>
<dbReference type="Pfam" id="PF13307">
    <property type="entry name" value="Helicase_C_2"/>
    <property type="match status" value="1"/>
</dbReference>
<dbReference type="InterPro" id="IPR006555">
    <property type="entry name" value="ATP-dep_Helicase_C"/>
</dbReference>
<dbReference type="SMART" id="SM00491">
    <property type="entry name" value="HELICc2"/>
    <property type="match status" value="1"/>
</dbReference>
<accession>A0ABM9IFK6</accession>
<keyword evidence="6" id="KW-0067">ATP-binding</keyword>
<evidence type="ECO:0000259" key="12">
    <source>
        <dbReference type="PROSITE" id="PS51194"/>
    </source>
</evidence>
<keyword evidence="2" id="KW-0479">Metal-binding</keyword>
<dbReference type="GO" id="GO:0004386">
    <property type="term" value="F:helicase activity"/>
    <property type="evidence" value="ECO:0007669"/>
    <property type="project" value="UniProtKB-KW"/>
</dbReference>
<comment type="catalytic activity">
    <reaction evidence="10">
        <text>ATP + H2O = ADP + phosphate + H(+)</text>
        <dbReference type="Rhea" id="RHEA:13065"/>
        <dbReference type="ChEBI" id="CHEBI:15377"/>
        <dbReference type="ChEBI" id="CHEBI:15378"/>
        <dbReference type="ChEBI" id="CHEBI:30616"/>
        <dbReference type="ChEBI" id="CHEBI:43474"/>
        <dbReference type="ChEBI" id="CHEBI:456216"/>
        <dbReference type="EC" id="5.6.2.3"/>
    </reaction>
</comment>
<gene>
    <name evidence="13" type="ORF">MFUM_2170</name>
</gene>
<dbReference type="PANTHER" id="PTHR11472:SF34">
    <property type="entry name" value="REGULATOR OF TELOMERE ELONGATION HELICASE 1"/>
    <property type="match status" value="1"/>
</dbReference>
<evidence type="ECO:0000313" key="14">
    <source>
        <dbReference type="Proteomes" id="UP001161497"/>
    </source>
</evidence>
<dbReference type="PROSITE" id="PS51194">
    <property type="entry name" value="HELICASE_CTER"/>
    <property type="match status" value="1"/>
</dbReference>
<dbReference type="EMBL" id="OX458932">
    <property type="protein sequence ID" value="CAI9086482.1"/>
    <property type="molecule type" value="Genomic_DNA"/>
</dbReference>
<feature type="domain" description="Helicase ATP-binding" evidence="11">
    <location>
        <begin position="57"/>
        <end position="331"/>
    </location>
</feature>
<organism evidence="13 14">
    <name type="scientific">Candidatus Methylacidiphilum fumarolicum</name>
    <dbReference type="NCBI Taxonomy" id="591154"/>
    <lineage>
        <taxon>Bacteria</taxon>
        <taxon>Pseudomonadati</taxon>
        <taxon>Verrucomicrobiota</taxon>
        <taxon>Methylacidiphilae</taxon>
        <taxon>Methylacidiphilales</taxon>
        <taxon>Methylacidiphilaceae</taxon>
        <taxon>Methylacidiphilum (ex Ratnadevi et al. 2023)</taxon>
    </lineage>
</organism>
<comment type="cofactor">
    <cofactor evidence="1">
        <name>[4Fe-4S] cluster</name>
        <dbReference type="ChEBI" id="CHEBI:49883"/>
    </cofactor>
</comment>
<keyword evidence="14" id="KW-1185">Reference proteome</keyword>
<evidence type="ECO:0000313" key="13">
    <source>
        <dbReference type="EMBL" id="CAI9086482.1"/>
    </source>
</evidence>
<keyword evidence="2" id="KW-0408">Iron</keyword>
<keyword evidence="4" id="KW-0227">DNA damage</keyword>
<keyword evidence="2" id="KW-0004">4Fe-4S</keyword>
<keyword evidence="2" id="KW-0411">Iron-sulfur</keyword>